<proteinExistence type="inferred from homology"/>
<dbReference type="GO" id="GO:0003677">
    <property type="term" value="F:DNA binding"/>
    <property type="evidence" value="ECO:0007669"/>
    <property type="project" value="InterPro"/>
</dbReference>
<evidence type="ECO:0000313" key="9">
    <source>
        <dbReference type="Proteomes" id="UP000694680"/>
    </source>
</evidence>
<dbReference type="GO" id="GO:0046982">
    <property type="term" value="F:protein heterodimerization activity"/>
    <property type="evidence" value="ECO:0007669"/>
    <property type="project" value="InterPro"/>
</dbReference>
<evidence type="ECO:0000256" key="5">
    <source>
        <dbReference type="ARBA" id="ARBA00023242"/>
    </source>
</evidence>
<keyword evidence="5" id="KW-0539">Nucleus</keyword>
<keyword evidence="4" id="KW-0995">Kinetochore</keyword>
<reference evidence="8" key="2">
    <citation type="submission" date="2025-08" db="UniProtKB">
        <authorList>
            <consortium name="Ensembl"/>
        </authorList>
    </citation>
    <scope>IDENTIFICATION</scope>
</reference>
<protein>
    <recommendedName>
        <fullName evidence="10">Centromere protein W</fullName>
    </recommendedName>
</protein>
<name>A0A8C5HUU8_GOUWI</name>
<evidence type="ECO:0000256" key="6">
    <source>
        <dbReference type="ARBA" id="ARBA00023328"/>
    </source>
</evidence>
<dbReference type="Ensembl" id="ENSGWIT00000054018.1">
    <property type="protein sequence ID" value="ENSGWIP00000049999.1"/>
    <property type="gene ID" value="ENSGWIG00000024359.1"/>
</dbReference>
<dbReference type="GO" id="GO:0005654">
    <property type="term" value="C:nucleoplasm"/>
    <property type="evidence" value="ECO:0007669"/>
    <property type="project" value="TreeGrafter"/>
</dbReference>
<evidence type="ECO:0008006" key="10">
    <source>
        <dbReference type="Google" id="ProtNLM"/>
    </source>
</evidence>
<evidence type="ECO:0000256" key="1">
    <source>
        <dbReference type="ARBA" id="ARBA00004123"/>
    </source>
</evidence>
<evidence type="ECO:0000256" key="3">
    <source>
        <dbReference type="ARBA" id="ARBA00022454"/>
    </source>
</evidence>
<dbReference type="PANTHER" id="PTHR34832:SF1">
    <property type="entry name" value="CENTROMERE PROTEIN W"/>
    <property type="match status" value="1"/>
</dbReference>
<sequence length="77" mass="8699">MLNKVPGLKKTIRARAKGHINIRPTSEAMLELVTLLFLNSLAEEAKTRAFEDKSATIRSNHIRDVSKVSRTDRINLI</sequence>
<dbReference type="AlphaFoldDB" id="A0A8C5HUU8"/>
<dbReference type="GO" id="GO:0000278">
    <property type="term" value="P:mitotic cell cycle"/>
    <property type="evidence" value="ECO:0007669"/>
    <property type="project" value="InterPro"/>
</dbReference>
<evidence type="ECO:0000256" key="2">
    <source>
        <dbReference type="ARBA" id="ARBA00004629"/>
    </source>
</evidence>
<dbReference type="GO" id="GO:0007059">
    <property type="term" value="P:chromosome segregation"/>
    <property type="evidence" value="ECO:0007669"/>
    <property type="project" value="TreeGrafter"/>
</dbReference>
<dbReference type="GO" id="GO:0000776">
    <property type="term" value="C:kinetochore"/>
    <property type="evidence" value="ECO:0007669"/>
    <property type="project" value="UniProtKB-KW"/>
</dbReference>
<dbReference type="PANTHER" id="PTHR34832">
    <property type="entry name" value="CENTROMERE PROTEIN W"/>
    <property type="match status" value="1"/>
</dbReference>
<reference evidence="8" key="1">
    <citation type="submission" date="2020-06" db="EMBL/GenBank/DDBJ databases">
        <authorList>
            <consortium name="Wellcome Sanger Institute Data Sharing"/>
        </authorList>
    </citation>
    <scope>NUCLEOTIDE SEQUENCE [LARGE SCALE GENOMIC DNA]</scope>
</reference>
<evidence type="ECO:0000256" key="4">
    <source>
        <dbReference type="ARBA" id="ARBA00022838"/>
    </source>
</evidence>
<evidence type="ECO:0000313" key="8">
    <source>
        <dbReference type="Ensembl" id="ENSGWIP00000049999.1"/>
    </source>
</evidence>
<dbReference type="GO" id="GO:0051382">
    <property type="term" value="P:kinetochore assembly"/>
    <property type="evidence" value="ECO:0007669"/>
    <property type="project" value="InterPro"/>
</dbReference>
<dbReference type="Proteomes" id="UP000694680">
    <property type="component" value="Chromosome 24"/>
</dbReference>
<dbReference type="Gene3D" id="1.10.20.10">
    <property type="entry name" value="Histone, subunit A"/>
    <property type="match status" value="1"/>
</dbReference>
<dbReference type="InterPro" id="IPR052484">
    <property type="entry name" value="CENP-W/WIP1"/>
</dbReference>
<keyword evidence="9" id="KW-1185">Reference proteome</keyword>
<accession>A0A8C5HUU8</accession>
<organism evidence="8 9">
    <name type="scientific">Gouania willdenowi</name>
    <name type="common">Blunt-snouted clingfish</name>
    <name type="synonym">Lepadogaster willdenowi</name>
    <dbReference type="NCBI Taxonomy" id="441366"/>
    <lineage>
        <taxon>Eukaryota</taxon>
        <taxon>Metazoa</taxon>
        <taxon>Chordata</taxon>
        <taxon>Craniata</taxon>
        <taxon>Vertebrata</taxon>
        <taxon>Euteleostomi</taxon>
        <taxon>Actinopterygii</taxon>
        <taxon>Neopterygii</taxon>
        <taxon>Teleostei</taxon>
        <taxon>Neoteleostei</taxon>
        <taxon>Acanthomorphata</taxon>
        <taxon>Ovalentaria</taxon>
        <taxon>Blenniimorphae</taxon>
        <taxon>Blenniiformes</taxon>
        <taxon>Gobiesocoidei</taxon>
        <taxon>Gobiesocidae</taxon>
        <taxon>Gobiesocinae</taxon>
        <taxon>Gouania</taxon>
    </lineage>
</organism>
<evidence type="ECO:0000256" key="7">
    <source>
        <dbReference type="ARBA" id="ARBA00038432"/>
    </source>
</evidence>
<dbReference type="InterPro" id="IPR009072">
    <property type="entry name" value="Histone-fold"/>
</dbReference>
<comment type="subcellular location">
    <subcellularLocation>
        <location evidence="2">Chromosome</location>
        <location evidence="2">Centromere</location>
        <location evidence="2">Kinetochore</location>
    </subcellularLocation>
    <subcellularLocation>
        <location evidence="1">Nucleus</location>
    </subcellularLocation>
</comment>
<comment type="similarity">
    <text evidence="7">Belongs to the CENP-W/WIP1 family.</text>
</comment>
<reference evidence="8" key="3">
    <citation type="submission" date="2025-09" db="UniProtKB">
        <authorList>
            <consortium name="Ensembl"/>
        </authorList>
    </citation>
    <scope>IDENTIFICATION</scope>
</reference>
<dbReference type="InterPro" id="IPR028847">
    <property type="entry name" value="CENP-W"/>
</dbReference>
<keyword evidence="6" id="KW-0137">Centromere</keyword>
<keyword evidence="3" id="KW-0158">Chromosome</keyword>
<dbReference type="Pfam" id="PF15510">
    <property type="entry name" value="CENP-W"/>
    <property type="match status" value="1"/>
</dbReference>